<dbReference type="Pfam" id="PF00106">
    <property type="entry name" value="adh_short"/>
    <property type="match status" value="1"/>
</dbReference>
<dbReference type="InterPro" id="IPR002347">
    <property type="entry name" value="SDR_fam"/>
</dbReference>
<dbReference type="PANTHER" id="PTHR43618:SF12">
    <property type="entry name" value="OXIDOREDUCTASE, SHORT-CHAIN DEHYDROGENASE_REDUCTASE FAMILY (AFU_ORTHOLOGUE AFUA_1G14540)"/>
    <property type="match status" value="1"/>
</dbReference>
<name>A0ABV2J2H4_9HYPH</name>
<keyword evidence="3 5" id="KW-0560">Oxidoreductase</keyword>
<dbReference type="PRINTS" id="PR00081">
    <property type="entry name" value="GDHRDH"/>
</dbReference>
<reference evidence="5 6" key="1">
    <citation type="submission" date="2024-06" db="EMBL/GenBank/DDBJ databases">
        <title>Genomic Encyclopedia of Type Strains, Phase IV (KMG-IV): sequencing the most valuable type-strain genomes for metagenomic binning, comparative biology and taxonomic classification.</title>
        <authorList>
            <person name="Goeker M."/>
        </authorList>
    </citation>
    <scope>NUCLEOTIDE SEQUENCE [LARGE SCALE GENOMIC DNA]</scope>
    <source>
        <strain evidence="5 6">DSM 29780</strain>
    </source>
</reference>
<sequence length="259" mass="27076">MTDLFDFAGQTALITGGSRGLGLQIAEVLSDYGARVILAARKQAEIDEAVSHLTARGGEAIGIAGDLSRIEEIPDFAAKVLDTSGSGVQILVNNAGATWGAPAEDYPLDAWHKVMNLNVTSIFMLSREIGRLSMIPAKYGRILNIASVAGLGGNRADLNMKTIAYNTSKGAVINFTKTLAVEWGHHGITVNALCPGFFPTKMAKGLMDQMGAALLPSVPNGRFGGPEDLKAPALMFCSKAAGHMTGQWLAVDGGMTASG</sequence>
<evidence type="ECO:0000313" key="5">
    <source>
        <dbReference type="EMBL" id="MET3614968.1"/>
    </source>
</evidence>
<dbReference type="Gene3D" id="3.40.50.720">
    <property type="entry name" value="NAD(P)-binding Rossmann-like Domain"/>
    <property type="match status" value="1"/>
</dbReference>
<dbReference type="InterPro" id="IPR036291">
    <property type="entry name" value="NAD(P)-bd_dom_sf"/>
</dbReference>
<organism evidence="5 6">
    <name type="scientific">Rhizobium aquaticum</name>
    <dbReference type="NCBI Taxonomy" id="1549636"/>
    <lineage>
        <taxon>Bacteria</taxon>
        <taxon>Pseudomonadati</taxon>
        <taxon>Pseudomonadota</taxon>
        <taxon>Alphaproteobacteria</taxon>
        <taxon>Hyphomicrobiales</taxon>
        <taxon>Rhizobiaceae</taxon>
        <taxon>Rhizobium/Agrobacterium group</taxon>
        <taxon>Rhizobium</taxon>
    </lineage>
</organism>
<gene>
    <name evidence="5" type="ORF">ABID16_003311</name>
</gene>
<proteinExistence type="inferred from homology"/>
<keyword evidence="2" id="KW-0521">NADP</keyword>
<dbReference type="RefSeq" id="WP_354557455.1">
    <property type="nucleotide sequence ID" value="NZ_JBEPMB010000005.1"/>
</dbReference>
<evidence type="ECO:0000256" key="3">
    <source>
        <dbReference type="ARBA" id="ARBA00023002"/>
    </source>
</evidence>
<accession>A0ABV2J2H4</accession>
<protein>
    <submittedName>
        <fullName evidence="5">Gluconate 5-dehydrogenase</fullName>
        <ecNumber evidence="5">1.1.1.69</ecNumber>
    </submittedName>
</protein>
<evidence type="ECO:0000256" key="2">
    <source>
        <dbReference type="ARBA" id="ARBA00022857"/>
    </source>
</evidence>
<comment type="caution">
    <text evidence="5">The sequence shown here is derived from an EMBL/GenBank/DDBJ whole genome shotgun (WGS) entry which is preliminary data.</text>
</comment>
<dbReference type="Proteomes" id="UP001549047">
    <property type="component" value="Unassembled WGS sequence"/>
</dbReference>
<dbReference type="PRINTS" id="PR00080">
    <property type="entry name" value="SDRFAMILY"/>
</dbReference>
<dbReference type="GO" id="GO:0008874">
    <property type="term" value="F:gluconate 5-dehydrogenase activity"/>
    <property type="evidence" value="ECO:0007669"/>
    <property type="project" value="UniProtKB-EC"/>
</dbReference>
<evidence type="ECO:0000256" key="4">
    <source>
        <dbReference type="RuleBase" id="RU000363"/>
    </source>
</evidence>
<dbReference type="EC" id="1.1.1.69" evidence="5"/>
<dbReference type="InterPro" id="IPR052178">
    <property type="entry name" value="Sec_Metab_Biosynth_SDR"/>
</dbReference>
<evidence type="ECO:0000256" key="1">
    <source>
        <dbReference type="ARBA" id="ARBA00006484"/>
    </source>
</evidence>
<dbReference type="NCBIfam" id="NF006070">
    <property type="entry name" value="PRK08213.1"/>
    <property type="match status" value="1"/>
</dbReference>
<dbReference type="EMBL" id="JBEPMB010000005">
    <property type="protein sequence ID" value="MET3614968.1"/>
    <property type="molecule type" value="Genomic_DNA"/>
</dbReference>
<comment type="similarity">
    <text evidence="1 4">Belongs to the short-chain dehydrogenases/reductases (SDR) family.</text>
</comment>
<evidence type="ECO:0000313" key="6">
    <source>
        <dbReference type="Proteomes" id="UP001549047"/>
    </source>
</evidence>
<dbReference type="PANTHER" id="PTHR43618">
    <property type="entry name" value="7-ALPHA-HYDROXYSTEROID DEHYDROGENASE"/>
    <property type="match status" value="1"/>
</dbReference>
<dbReference type="SUPFAM" id="SSF51735">
    <property type="entry name" value="NAD(P)-binding Rossmann-fold domains"/>
    <property type="match status" value="1"/>
</dbReference>
<keyword evidence="6" id="KW-1185">Reference proteome</keyword>